<keyword evidence="2" id="KW-0464">Manganese</keyword>
<dbReference type="Gene3D" id="3.40.630.10">
    <property type="entry name" value="Zn peptidases"/>
    <property type="match status" value="1"/>
</dbReference>
<reference evidence="4" key="2">
    <citation type="journal article" date="2021" name="PeerJ">
        <title>Extensive microbial diversity within the chicken gut microbiome revealed by metagenomics and culture.</title>
        <authorList>
            <person name="Gilroy R."/>
            <person name="Ravi A."/>
            <person name="Getino M."/>
            <person name="Pursley I."/>
            <person name="Horton D.L."/>
            <person name="Alikhan N.F."/>
            <person name="Baker D."/>
            <person name="Gharbi K."/>
            <person name="Hall N."/>
            <person name="Watson M."/>
            <person name="Adriaenssens E.M."/>
            <person name="Foster-Nyarko E."/>
            <person name="Jarju S."/>
            <person name="Secka A."/>
            <person name="Antonio M."/>
            <person name="Oren A."/>
            <person name="Chaudhuri R.R."/>
            <person name="La Ragione R."/>
            <person name="Hildebrand F."/>
            <person name="Pallen M.J."/>
        </authorList>
    </citation>
    <scope>NUCLEOTIDE SEQUENCE</scope>
    <source>
        <strain evidence="4">CHK195-11698</strain>
    </source>
</reference>
<dbReference type="PIRSF" id="PIRSF005962">
    <property type="entry name" value="Pept_M20D_amidohydro"/>
    <property type="match status" value="1"/>
</dbReference>
<dbReference type="PANTHER" id="PTHR11014:SF63">
    <property type="entry name" value="METALLOPEPTIDASE, PUTATIVE (AFU_ORTHOLOGUE AFUA_6G09600)-RELATED"/>
    <property type="match status" value="1"/>
</dbReference>
<dbReference type="SUPFAM" id="SSF55031">
    <property type="entry name" value="Bacterial exopeptidase dimerisation domain"/>
    <property type="match status" value="1"/>
</dbReference>
<dbReference type="InterPro" id="IPR036264">
    <property type="entry name" value="Bact_exopeptidase_dim_dom"/>
</dbReference>
<dbReference type="GO" id="GO:0046872">
    <property type="term" value="F:metal ion binding"/>
    <property type="evidence" value="ECO:0007669"/>
    <property type="project" value="UniProtKB-KW"/>
</dbReference>
<dbReference type="GO" id="GO:0019877">
    <property type="term" value="P:diaminopimelate biosynthetic process"/>
    <property type="evidence" value="ECO:0007669"/>
    <property type="project" value="UniProtKB-ARBA"/>
</dbReference>
<keyword evidence="1" id="KW-0378">Hydrolase</keyword>
<dbReference type="Proteomes" id="UP000824175">
    <property type="component" value="Unassembled WGS sequence"/>
</dbReference>
<name>A0A9D1HQ69_9FIRM</name>
<evidence type="ECO:0000313" key="4">
    <source>
        <dbReference type="EMBL" id="HIU14693.1"/>
    </source>
</evidence>
<dbReference type="Pfam" id="PF07687">
    <property type="entry name" value="M20_dimer"/>
    <property type="match status" value="1"/>
</dbReference>
<dbReference type="GO" id="GO:0050118">
    <property type="term" value="F:N-acetyldiaminopimelate deacetylase activity"/>
    <property type="evidence" value="ECO:0007669"/>
    <property type="project" value="UniProtKB-ARBA"/>
</dbReference>
<dbReference type="PANTHER" id="PTHR11014">
    <property type="entry name" value="PEPTIDASE M20 FAMILY MEMBER"/>
    <property type="match status" value="1"/>
</dbReference>
<dbReference type="NCBIfam" id="TIGR01891">
    <property type="entry name" value="amidohydrolases"/>
    <property type="match status" value="1"/>
</dbReference>
<comment type="caution">
    <text evidence="4">The sequence shown here is derived from an EMBL/GenBank/DDBJ whole genome shotgun (WGS) entry which is preliminary data.</text>
</comment>
<comment type="cofactor">
    <cofactor evidence="2">
        <name>Mn(2+)</name>
        <dbReference type="ChEBI" id="CHEBI:29035"/>
    </cofactor>
    <text evidence="2">The Mn(2+) ion enhances activity.</text>
</comment>
<gene>
    <name evidence="4" type="ORF">IAD15_11615</name>
</gene>
<organism evidence="4 5">
    <name type="scientific">Candidatus Fimiplasma intestinipullorum</name>
    <dbReference type="NCBI Taxonomy" id="2840825"/>
    <lineage>
        <taxon>Bacteria</taxon>
        <taxon>Bacillati</taxon>
        <taxon>Bacillota</taxon>
        <taxon>Clostridia</taxon>
        <taxon>Eubacteriales</taxon>
        <taxon>Candidatus Fimiplasma</taxon>
    </lineage>
</organism>
<dbReference type="AlphaFoldDB" id="A0A9D1HQ69"/>
<dbReference type="EMBL" id="DVMJ01000107">
    <property type="protein sequence ID" value="HIU14693.1"/>
    <property type="molecule type" value="Genomic_DNA"/>
</dbReference>
<evidence type="ECO:0000256" key="1">
    <source>
        <dbReference type="ARBA" id="ARBA00022801"/>
    </source>
</evidence>
<dbReference type="Pfam" id="PF01546">
    <property type="entry name" value="Peptidase_M20"/>
    <property type="match status" value="1"/>
</dbReference>
<dbReference type="InterPro" id="IPR017439">
    <property type="entry name" value="Amidohydrolase"/>
</dbReference>
<dbReference type="FunFam" id="3.30.70.360:FF:000001">
    <property type="entry name" value="N-acetyldiaminopimelate deacetylase"/>
    <property type="match status" value="1"/>
</dbReference>
<evidence type="ECO:0000259" key="3">
    <source>
        <dbReference type="Pfam" id="PF07687"/>
    </source>
</evidence>
<feature type="binding site" evidence="2">
    <location>
        <position position="138"/>
    </location>
    <ligand>
        <name>Mn(2+)</name>
        <dbReference type="ChEBI" id="CHEBI:29035"/>
        <label>2</label>
    </ligand>
</feature>
<dbReference type="SUPFAM" id="SSF53187">
    <property type="entry name" value="Zn-dependent exopeptidases"/>
    <property type="match status" value="1"/>
</dbReference>
<accession>A0A9D1HQ69</accession>
<protein>
    <submittedName>
        <fullName evidence="4">Amidohydrolase</fullName>
    </submittedName>
</protein>
<feature type="binding site" evidence="2">
    <location>
        <position position="363"/>
    </location>
    <ligand>
        <name>Mn(2+)</name>
        <dbReference type="ChEBI" id="CHEBI:29035"/>
        <label>2</label>
    </ligand>
</feature>
<evidence type="ECO:0000256" key="2">
    <source>
        <dbReference type="PIRSR" id="PIRSR005962-1"/>
    </source>
</evidence>
<sequence>MMIAAYVSENKELLVELRRYFHAHPEVSLKEYHTCEKIEEELDRYGIEHRRIGDTGVYAWLQGGQGEGPVMVLRADIDALAMDDLKQEAPYCSQNQGVCHACGHDAHTATLLVAAKILKEKQAEFKGEVRFFFQQAEEIGQGARQFVKAGLLDGAKRVFGVHVASSIPSGYISLTPGPNNASCDYFKITVKGKGAHVSTPQLGVDALYVASQIVVNLQSVVSRMTDPIDTVILGIGKMEAGTQYNIVANQAVLEGTTRSFSKETRERVNGLVVSMSKDIASLYGAQCEVLFEDYAAPLINDADACQEAYQVCARFLDEDHIITNREKALSADDFADYLEKVKGVYAYLGTYNADLPHTGVAHHNGYFDIDEDTLQISCQLYVDYALSVLNED</sequence>
<feature type="domain" description="Peptidase M20 dimerisation" evidence="3">
    <location>
        <begin position="186"/>
        <end position="278"/>
    </location>
</feature>
<keyword evidence="2" id="KW-0479">Metal-binding</keyword>
<proteinExistence type="predicted"/>
<feature type="binding site" evidence="2">
    <location>
        <position position="102"/>
    </location>
    <ligand>
        <name>Mn(2+)</name>
        <dbReference type="ChEBI" id="CHEBI:29035"/>
        <label>2</label>
    </ligand>
</feature>
<dbReference type="InterPro" id="IPR011650">
    <property type="entry name" value="Peptidase_M20_dimer"/>
</dbReference>
<feature type="binding site" evidence="2">
    <location>
        <position position="162"/>
    </location>
    <ligand>
        <name>Mn(2+)</name>
        <dbReference type="ChEBI" id="CHEBI:29035"/>
        <label>2</label>
    </ligand>
</feature>
<dbReference type="Gene3D" id="3.30.70.360">
    <property type="match status" value="1"/>
</dbReference>
<feature type="binding site" evidence="2">
    <location>
        <position position="104"/>
    </location>
    <ligand>
        <name>Mn(2+)</name>
        <dbReference type="ChEBI" id="CHEBI:29035"/>
        <label>2</label>
    </ligand>
</feature>
<evidence type="ECO:0000313" key="5">
    <source>
        <dbReference type="Proteomes" id="UP000824175"/>
    </source>
</evidence>
<reference evidence="4" key="1">
    <citation type="submission" date="2020-10" db="EMBL/GenBank/DDBJ databases">
        <authorList>
            <person name="Gilroy R."/>
        </authorList>
    </citation>
    <scope>NUCLEOTIDE SEQUENCE</scope>
    <source>
        <strain evidence="4">CHK195-11698</strain>
    </source>
</reference>
<dbReference type="InterPro" id="IPR002933">
    <property type="entry name" value="Peptidase_M20"/>
</dbReference>